<organism evidence="1 2">
    <name type="scientific">Caerostris darwini</name>
    <dbReference type="NCBI Taxonomy" id="1538125"/>
    <lineage>
        <taxon>Eukaryota</taxon>
        <taxon>Metazoa</taxon>
        <taxon>Ecdysozoa</taxon>
        <taxon>Arthropoda</taxon>
        <taxon>Chelicerata</taxon>
        <taxon>Arachnida</taxon>
        <taxon>Araneae</taxon>
        <taxon>Araneomorphae</taxon>
        <taxon>Entelegynae</taxon>
        <taxon>Araneoidea</taxon>
        <taxon>Araneidae</taxon>
        <taxon>Caerostris</taxon>
    </lineage>
</organism>
<gene>
    <name evidence="1" type="ORF">CDAR_402321</name>
</gene>
<name>A0AAV4R355_9ARAC</name>
<evidence type="ECO:0000313" key="2">
    <source>
        <dbReference type="Proteomes" id="UP001054837"/>
    </source>
</evidence>
<evidence type="ECO:0000313" key="1">
    <source>
        <dbReference type="EMBL" id="GIY15907.1"/>
    </source>
</evidence>
<dbReference type="Proteomes" id="UP001054837">
    <property type="component" value="Unassembled WGS sequence"/>
</dbReference>
<proteinExistence type="predicted"/>
<keyword evidence="2" id="KW-1185">Reference proteome</keyword>
<accession>A0AAV4R355</accession>
<feature type="non-terminal residue" evidence="1">
    <location>
        <position position="1"/>
    </location>
</feature>
<protein>
    <submittedName>
        <fullName evidence="1">Uncharacterized protein</fullName>
    </submittedName>
</protein>
<sequence>AILLIAVRSGAVEACWAHKPEVYGSKPRSASKHSFISDHELYSPINVHVYKKISIEIRSADQRGAVEACWAHNSVDRSHAMLVKQF</sequence>
<dbReference type="AlphaFoldDB" id="A0AAV4R355"/>
<reference evidence="1 2" key="1">
    <citation type="submission" date="2021-06" db="EMBL/GenBank/DDBJ databases">
        <title>Caerostris darwini draft genome.</title>
        <authorList>
            <person name="Kono N."/>
            <person name="Arakawa K."/>
        </authorList>
    </citation>
    <scope>NUCLEOTIDE SEQUENCE [LARGE SCALE GENOMIC DNA]</scope>
</reference>
<dbReference type="EMBL" id="BPLQ01005606">
    <property type="protein sequence ID" value="GIY15907.1"/>
    <property type="molecule type" value="Genomic_DNA"/>
</dbReference>
<comment type="caution">
    <text evidence="1">The sequence shown here is derived from an EMBL/GenBank/DDBJ whole genome shotgun (WGS) entry which is preliminary data.</text>
</comment>